<organism evidence="2 3">
    <name type="scientific">Batillaria attramentaria</name>
    <dbReference type="NCBI Taxonomy" id="370345"/>
    <lineage>
        <taxon>Eukaryota</taxon>
        <taxon>Metazoa</taxon>
        <taxon>Spiralia</taxon>
        <taxon>Lophotrochozoa</taxon>
        <taxon>Mollusca</taxon>
        <taxon>Gastropoda</taxon>
        <taxon>Caenogastropoda</taxon>
        <taxon>Sorbeoconcha</taxon>
        <taxon>Cerithioidea</taxon>
        <taxon>Batillariidae</taxon>
        <taxon>Batillaria</taxon>
    </lineage>
</organism>
<protein>
    <submittedName>
        <fullName evidence="2">Uncharacterized protein</fullName>
    </submittedName>
</protein>
<evidence type="ECO:0000256" key="1">
    <source>
        <dbReference type="SAM" id="MobiDB-lite"/>
    </source>
</evidence>
<name>A0ABD0KA23_9CAEN</name>
<keyword evidence="3" id="KW-1185">Reference proteome</keyword>
<reference evidence="2 3" key="1">
    <citation type="journal article" date="2023" name="Sci. Data">
        <title>Genome assembly of the Korean intertidal mud-creeper Batillaria attramentaria.</title>
        <authorList>
            <person name="Patra A.K."/>
            <person name="Ho P.T."/>
            <person name="Jun S."/>
            <person name="Lee S.J."/>
            <person name="Kim Y."/>
            <person name="Won Y.J."/>
        </authorList>
    </citation>
    <scope>NUCLEOTIDE SEQUENCE [LARGE SCALE GENOMIC DNA]</scope>
    <source>
        <strain evidence="2">Wonlab-2016</strain>
    </source>
</reference>
<dbReference type="Proteomes" id="UP001519460">
    <property type="component" value="Unassembled WGS sequence"/>
</dbReference>
<evidence type="ECO:0000313" key="2">
    <source>
        <dbReference type="EMBL" id="KAK7483922.1"/>
    </source>
</evidence>
<dbReference type="AlphaFoldDB" id="A0ABD0KA23"/>
<gene>
    <name evidence="2" type="ORF">BaRGS_00024806</name>
</gene>
<accession>A0ABD0KA23</accession>
<comment type="caution">
    <text evidence="2">The sequence shown here is derived from an EMBL/GenBank/DDBJ whole genome shotgun (WGS) entry which is preliminary data.</text>
</comment>
<feature type="compositionally biased region" description="Basic and acidic residues" evidence="1">
    <location>
        <begin position="7"/>
        <end position="23"/>
    </location>
</feature>
<evidence type="ECO:0000313" key="3">
    <source>
        <dbReference type="Proteomes" id="UP001519460"/>
    </source>
</evidence>
<sequence>MSAVCSQRREKSNTARNKQQERRTPFLLRVQIYSIAPSHLLALHCSPSLPHIESKDTSFKAQMDDFDESNDAKARFSREATPVP</sequence>
<feature type="region of interest" description="Disordered" evidence="1">
    <location>
        <begin position="60"/>
        <end position="84"/>
    </location>
</feature>
<dbReference type="EMBL" id="JACVVK020000218">
    <property type="protein sequence ID" value="KAK7483922.1"/>
    <property type="molecule type" value="Genomic_DNA"/>
</dbReference>
<feature type="region of interest" description="Disordered" evidence="1">
    <location>
        <begin position="1"/>
        <end position="23"/>
    </location>
</feature>
<proteinExistence type="predicted"/>